<dbReference type="Pfam" id="PF13646">
    <property type="entry name" value="HEAT_2"/>
    <property type="match status" value="1"/>
</dbReference>
<comment type="caution">
    <text evidence="1">The sequence shown here is derived from an EMBL/GenBank/DDBJ whole genome shotgun (WGS) entry which is preliminary data.</text>
</comment>
<dbReference type="AlphaFoldDB" id="A0A5B0DQ42"/>
<evidence type="ECO:0000313" key="1">
    <source>
        <dbReference type="EMBL" id="KAA0968884.1"/>
    </source>
</evidence>
<protein>
    <recommendedName>
        <fullName evidence="3">HEAT repeat domain-containing protein</fullName>
    </recommendedName>
</protein>
<accession>A0A5B0DQ42</accession>
<proteinExistence type="predicted"/>
<gene>
    <name evidence="1" type="ORF">FPY71_15060</name>
</gene>
<keyword evidence="2" id="KW-1185">Reference proteome</keyword>
<sequence length="235" mass="25977">MRNWPGPVFRNICTRLPSYVSLETSYHRYRAKEMATMPKARALSLLALLPLLAVASPSWSGPSLTTLAEWATNPPVDASDFAREVNAQRLRLLQHEPSNADLEAIPKLVSAFALADPAIQDDVLVLFTHLVQHSGKHRSAILQVAKAALSSPAVPVRKQALEVFRQSNDPAFIQVSIAMLEDPSWDVRYQALYSIAPFAEAGGHPKVFDAISVLADDDNERIRVIARSLMRFSPE</sequence>
<name>A0A5B0DQ42_9HYPH</name>
<dbReference type="InterPro" id="IPR011989">
    <property type="entry name" value="ARM-like"/>
</dbReference>
<organism evidence="1 2">
    <name type="scientific">Aureimonas fodinaquatilis</name>
    <dbReference type="NCBI Taxonomy" id="2565783"/>
    <lineage>
        <taxon>Bacteria</taxon>
        <taxon>Pseudomonadati</taxon>
        <taxon>Pseudomonadota</taxon>
        <taxon>Alphaproteobacteria</taxon>
        <taxon>Hyphomicrobiales</taxon>
        <taxon>Aurantimonadaceae</taxon>
        <taxon>Aureimonas</taxon>
    </lineage>
</organism>
<dbReference type="Proteomes" id="UP000324738">
    <property type="component" value="Unassembled WGS sequence"/>
</dbReference>
<reference evidence="1 2" key="1">
    <citation type="submission" date="2019-08" db="EMBL/GenBank/DDBJ databases">
        <title>Aureimonas fodiniaquatilis sp. nov., isolated from a coal mine wastewater.</title>
        <authorList>
            <person name="Kim W."/>
        </authorList>
    </citation>
    <scope>NUCLEOTIDE SEQUENCE [LARGE SCALE GENOMIC DNA]</scope>
    <source>
        <strain evidence="1 2">CAU 1482</strain>
    </source>
</reference>
<dbReference type="OrthoDB" id="3464935at2"/>
<dbReference type="EMBL" id="VTWH01000004">
    <property type="protein sequence ID" value="KAA0968884.1"/>
    <property type="molecule type" value="Genomic_DNA"/>
</dbReference>
<dbReference type="SUPFAM" id="SSF48371">
    <property type="entry name" value="ARM repeat"/>
    <property type="match status" value="1"/>
</dbReference>
<evidence type="ECO:0000313" key="2">
    <source>
        <dbReference type="Proteomes" id="UP000324738"/>
    </source>
</evidence>
<dbReference type="Gene3D" id="1.25.10.10">
    <property type="entry name" value="Leucine-rich Repeat Variant"/>
    <property type="match status" value="1"/>
</dbReference>
<evidence type="ECO:0008006" key="3">
    <source>
        <dbReference type="Google" id="ProtNLM"/>
    </source>
</evidence>
<dbReference type="InterPro" id="IPR016024">
    <property type="entry name" value="ARM-type_fold"/>
</dbReference>